<dbReference type="PANTHER" id="PTHR30461">
    <property type="entry name" value="DNA-INVERTASE FROM LAMBDOID PROPHAGE"/>
    <property type="match status" value="1"/>
</dbReference>
<dbReference type="PANTHER" id="PTHR30461:SF23">
    <property type="entry name" value="DNA RECOMBINASE-RELATED"/>
    <property type="match status" value="1"/>
</dbReference>
<dbReference type="Pfam" id="PF07508">
    <property type="entry name" value="Recombinase"/>
    <property type="match status" value="1"/>
</dbReference>
<keyword evidence="1" id="KW-0175">Coiled coil</keyword>
<dbReference type="Proteomes" id="UP000637578">
    <property type="component" value="Unassembled WGS sequence"/>
</dbReference>
<reference evidence="4" key="2">
    <citation type="submission" date="2020-09" db="EMBL/GenBank/DDBJ databases">
        <authorList>
            <person name="Sun Q."/>
            <person name="Zhou Y."/>
        </authorList>
    </citation>
    <scope>NUCLEOTIDE SEQUENCE</scope>
    <source>
        <strain evidence="4">CGMCC 4.5737</strain>
    </source>
</reference>
<comment type="caution">
    <text evidence="4">The sequence shown here is derived from an EMBL/GenBank/DDBJ whole genome shotgun (WGS) entry which is preliminary data.</text>
</comment>
<dbReference type="InterPro" id="IPR036162">
    <property type="entry name" value="Resolvase-like_N_sf"/>
</dbReference>
<dbReference type="EMBL" id="BMMK01000031">
    <property type="protein sequence ID" value="GGM73753.1"/>
    <property type="molecule type" value="Genomic_DNA"/>
</dbReference>
<organism evidence="4 5">
    <name type="scientific">Longimycelium tulufanense</name>
    <dbReference type="NCBI Taxonomy" id="907463"/>
    <lineage>
        <taxon>Bacteria</taxon>
        <taxon>Bacillati</taxon>
        <taxon>Actinomycetota</taxon>
        <taxon>Actinomycetes</taxon>
        <taxon>Pseudonocardiales</taxon>
        <taxon>Pseudonocardiaceae</taxon>
        <taxon>Longimycelium</taxon>
    </lineage>
</organism>
<sequence>MYFAFFWRVSTEDNQDPTASRNWQYTRARSLIEPHGGSIVAEYSDVGHSRSVPWQRRPGSKALLDALADPNRGFDAVVIGEPQRAFYGNQFGNTFPLFVHYGVQLWVPEVGGPIDPTSEAHDLVMSVFAGMSKGERNRIKLRVRTAMAAQAELEGRFLGGRPPYGYRLVDAGPHPNPAKAAEGRRLQRLAPDPITAPVVERIFAEYVSGLGIYAIAEGLARDGIPSPSAYDPRRNPHRCGTGWAKSAVRAILLNPRYTGYQVWNRQRKDEVLIDVTDVALGHETKLRWNTTEDWIWSERPAHEPLISRETFELTQELMRAQGKRPHQRKPHRSRHGYQFKGLLLCGIDGCGRRMQGQRNHDESYYRCRFPQQYALAQGLEHPRNVYLRERELVDPLEHWLGRVFDPDYLEDTVRRLAAAAGDTTTTAAPVAAAQARIQRCEARLAQYRAALDAGADPVLVAEWIAEVEAERTAATAELKAHKQRTRQLTADDIRHLVHNSTKARRALRRAKPEDKNELYRQLGLRLVYQPERHLVSAEVNPVGFLMCPRGDLNPHPLDRGLAPQASASAIPPLGLDHTAAPRRVRGKDS</sequence>
<feature type="domain" description="Recombinase" evidence="3">
    <location>
        <begin position="163"/>
        <end position="324"/>
    </location>
</feature>
<protein>
    <submittedName>
        <fullName evidence="4">Putative recombinase</fullName>
    </submittedName>
</protein>
<dbReference type="GO" id="GO:0003677">
    <property type="term" value="F:DNA binding"/>
    <property type="evidence" value="ECO:0007669"/>
    <property type="project" value="InterPro"/>
</dbReference>
<feature type="coiled-coil region" evidence="1">
    <location>
        <begin position="430"/>
        <end position="484"/>
    </location>
</feature>
<dbReference type="SMART" id="SM00857">
    <property type="entry name" value="Resolvase"/>
    <property type="match status" value="1"/>
</dbReference>
<dbReference type="InterPro" id="IPR006119">
    <property type="entry name" value="Resolv_N"/>
</dbReference>
<dbReference type="Gene3D" id="3.40.50.1390">
    <property type="entry name" value="Resolvase, N-terminal catalytic domain"/>
    <property type="match status" value="1"/>
</dbReference>
<gene>
    <name evidence="4" type="ORF">GCM10012275_50580</name>
</gene>
<dbReference type="Pfam" id="PF00239">
    <property type="entry name" value="Resolvase"/>
    <property type="match status" value="1"/>
</dbReference>
<reference evidence="4" key="1">
    <citation type="journal article" date="2014" name="Int. J. Syst. Evol. Microbiol.">
        <title>Complete genome sequence of Corynebacterium casei LMG S-19264T (=DSM 44701T), isolated from a smear-ripened cheese.</title>
        <authorList>
            <consortium name="US DOE Joint Genome Institute (JGI-PGF)"/>
            <person name="Walter F."/>
            <person name="Albersmeier A."/>
            <person name="Kalinowski J."/>
            <person name="Ruckert C."/>
        </authorList>
    </citation>
    <scope>NUCLEOTIDE SEQUENCE</scope>
    <source>
        <strain evidence="4">CGMCC 4.5737</strain>
    </source>
</reference>
<dbReference type="AlphaFoldDB" id="A0A8J3CJ01"/>
<evidence type="ECO:0000256" key="2">
    <source>
        <dbReference type="SAM" id="MobiDB-lite"/>
    </source>
</evidence>
<evidence type="ECO:0000313" key="4">
    <source>
        <dbReference type="EMBL" id="GGM73753.1"/>
    </source>
</evidence>
<accession>A0A8J3CJ01</accession>
<evidence type="ECO:0000256" key="1">
    <source>
        <dbReference type="SAM" id="Coils"/>
    </source>
</evidence>
<feature type="compositionally biased region" description="Basic residues" evidence="2">
    <location>
        <begin position="580"/>
        <end position="589"/>
    </location>
</feature>
<dbReference type="PROSITE" id="PS51737">
    <property type="entry name" value="RECOMBINASE_DNA_BIND"/>
    <property type="match status" value="1"/>
</dbReference>
<proteinExistence type="predicted"/>
<dbReference type="SUPFAM" id="SSF53041">
    <property type="entry name" value="Resolvase-like"/>
    <property type="match status" value="1"/>
</dbReference>
<dbReference type="GO" id="GO:0000150">
    <property type="term" value="F:DNA strand exchange activity"/>
    <property type="evidence" value="ECO:0007669"/>
    <property type="project" value="InterPro"/>
</dbReference>
<dbReference type="InterPro" id="IPR038109">
    <property type="entry name" value="DNA_bind_recomb_sf"/>
</dbReference>
<dbReference type="InterPro" id="IPR050639">
    <property type="entry name" value="SSR_resolvase"/>
</dbReference>
<dbReference type="Gene3D" id="3.90.1750.20">
    <property type="entry name" value="Putative Large Serine Recombinase, Chain B, Domain 2"/>
    <property type="match status" value="1"/>
</dbReference>
<evidence type="ECO:0000259" key="3">
    <source>
        <dbReference type="PROSITE" id="PS51737"/>
    </source>
</evidence>
<dbReference type="InterPro" id="IPR011109">
    <property type="entry name" value="DNA_bind_recombinase_dom"/>
</dbReference>
<feature type="region of interest" description="Disordered" evidence="2">
    <location>
        <begin position="556"/>
        <end position="589"/>
    </location>
</feature>
<keyword evidence="5" id="KW-1185">Reference proteome</keyword>
<name>A0A8J3CJ01_9PSEU</name>
<evidence type="ECO:0000313" key="5">
    <source>
        <dbReference type="Proteomes" id="UP000637578"/>
    </source>
</evidence>